<evidence type="ECO:0000313" key="2">
    <source>
        <dbReference type="EMBL" id="MBW47772.1"/>
    </source>
</evidence>
<feature type="signal peptide" evidence="1">
    <location>
        <begin position="1"/>
        <end position="17"/>
    </location>
</feature>
<feature type="chain" id="PRO_5014928141" evidence="1">
    <location>
        <begin position="18"/>
        <end position="92"/>
    </location>
</feature>
<organism evidence="2">
    <name type="scientific">Anopheles triannulatus</name>
    <dbReference type="NCBI Taxonomy" id="58253"/>
    <lineage>
        <taxon>Eukaryota</taxon>
        <taxon>Metazoa</taxon>
        <taxon>Ecdysozoa</taxon>
        <taxon>Arthropoda</taxon>
        <taxon>Hexapoda</taxon>
        <taxon>Insecta</taxon>
        <taxon>Pterygota</taxon>
        <taxon>Neoptera</taxon>
        <taxon>Endopterygota</taxon>
        <taxon>Diptera</taxon>
        <taxon>Nematocera</taxon>
        <taxon>Culicoidea</taxon>
        <taxon>Culicidae</taxon>
        <taxon>Anophelinae</taxon>
        <taxon>Anopheles</taxon>
    </lineage>
</organism>
<proteinExistence type="predicted"/>
<reference evidence="2" key="1">
    <citation type="submission" date="2018-01" db="EMBL/GenBank/DDBJ databases">
        <title>An insight into the sialome of Amazonian anophelines.</title>
        <authorList>
            <person name="Ribeiro J.M."/>
            <person name="Scarpassa V."/>
            <person name="Calvo E."/>
        </authorList>
    </citation>
    <scope>NUCLEOTIDE SEQUENCE</scope>
    <source>
        <tissue evidence="2">Salivary glands</tissue>
    </source>
</reference>
<dbReference type="AlphaFoldDB" id="A0A2M4B458"/>
<name>A0A2M4B458_9DIPT</name>
<keyword evidence="1" id="KW-0732">Signal</keyword>
<sequence>MILMLLLLHATELNSLAAVLSMFHSKVSVSAGKKGEKMNESINEQIPLSSSHVSCVLASRSYPRSFTKPIILILTLRHLLNKNGMKPVNGKN</sequence>
<dbReference type="EMBL" id="GGFK01014451">
    <property type="protein sequence ID" value="MBW47772.1"/>
    <property type="molecule type" value="Transcribed_RNA"/>
</dbReference>
<accession>A0A2M4B458</accession>
<evidence type="ECO:0000256" key="1">
    <source>
        <dbReference type="SAM" id="SignalP"/>
    </source>
</evidence>
<protein>
    <submittedName>
        <fullName evidence="2">Putative secreted protein</fullName>
    </submittedName>
</protein>